<protein>
    <submittedName>
        <fullName evidence="4">Phytochrome A-associated F-box protein</fullName>
    </submittedName>
</protein>
<dbReference type="RefSeq" id="XP_021856735.1">
    <property type="nucleotide sequence ID" value="XM_022001043.2"/>
</dbReference>
<keyword evidence="3" id="KW-1185">Reference proteome</keyword>
<reference evidence="4" key="2">
    <citation type="submission" date="2025-08" db="UniProtKB">
        <authorList>
            <consortium name="RefSeq"/>
        </authorList>
    </citation>
    <scope>IDENTIFICATION</scope>
    <source>
        <tissue evidence="4">Leaf</tissue>
    </source>
</reference>
<accession>A0A9R0K347</accession>
<evidence type="ECO:0000256" key="1">
    <source>
        <dbReference type="SAM" id="MobiDB-lite"/>
    </source>
</evidence>
<dbReference type="GO" id="GO:0009585">
    <property type="term" value="P:red, far-red light phototransduction"/>
    <property type="evidence" value="ECO:0000318"/>
    <property type="project" value="GO_Central"/>
</dbReference>
<evidence type="ECO:0000313" key="4">
    <source>
        <dbReference type="RefSeq" id="XP_021856735.1"/>
    </source>
</evidence>
<dbReference type="AlphaFoldDB" id="A0A9R0K347"/>
<dbReference type="InterPro" id="IPR001810">
    <property type="entry name" value="F-box_dom"/>
</dbReference>
<dbReference type="Pfam" id="PF12937">
    <property type="entry name" value="F-box-like"/>
    <property type="match status" value="1"/>
</dbReference>
<proteinExistence type="predicted"/>
<dbReference type="PANTHER" id="PTHR31348:SF4">
    <property type="entry name" value="PHYTOCHROME A-ASSOCIATED F-BOX PROTEIN"/>
    <property type="match status" value="1"/>
</dbReference>
<dbReference type="GO" id="GO:0010099">
    <property type="term" value="P:regulation of photomorphogenesis"/>
    <property type="evidence" value="ECO:0000318"/>
    <property type="project" value="GO_Central"/>
</dbReference>
<reference evidence="3" key="1">
    <citation type="journal article" date="2021" name="Nat. Commun.">
        <title>Genomic analyses provide insights into spinach domestication and the genetic basis of agronomic traits.</title>
        <authorList>
            <person name="Cai X."/>
            <person name="Sun X."/>
            <person name="Xu C."/>
            <person name="Sun H."/>
            <person name="Wang X."/>
            <person name="Ge C."/>
            <person name="Zhang Z."/>
            <person name="Wang Q."/>
            <person name="Fei Z."/>
            <person name="Jiao C."/>
            <person name="Wang Q."/>
        </authorList>
    </citation>
    <scope>NUCLEOTIDE SEQUENCE [LARGE SCALE GENOMIC DNA]</scope>
    <source>
        <strain evidence="3">cv. Varoflay</strain>
    </source>
</reference>
<gene>
    <name evidence="4" type="primary">LOC110796010</name>
</gene>
<evidence type="ECO:0000259" key="2">
    <source>
        <dbReference type="Pfam" id="PF12937"/>
    </source>
</evidence>
<dbReference type="InterPro" id="IPR040267">
    <property type="entry name" value="EID1-like"/>
</dbReference>
<dbReference type="GeneID" id="110796010"/>
<sequence>MYFKPQIQHQKLTSYRPFLSLLSILHPPLYLSPENTTTTTTVNHHPLSMAETTFSKLSDDVTLKIFSLLEDDPRNWARLSCVCRKFNSIITSTCCKSKCLYSFPSISADLLPVSSLDGWASLYKIAVCCPGLQHAGVLFDNSHFGLDRELGPTEEYLHLQTQTRTETETNTTLLSSPPSSSKSPATTVTEVGEAVVHDDDDDDNNNNNIEFGGWSLYDDLYFDTIYDNSETATPMEVTTGVADLDSKFVVTTNPILEEEDDFESKFVVTKLENDEGVKRRKVNVSRLQRSHLASGVWNLSREQGNKLLASRFRDDCLYISDWPGCVHIEEKRSYMLFRGVFKNFKRTRVWRTINDGNRSKIVLNCAFCSCNEVWDLHSAFCLKRGFGFHDDGEPVVRAYVCENGHVSGAWTDLPLYT</sequence>
<evidence type="ECO:0000313" key="3">
    <source>
        <dbReference type="Proteomes" id="UP000813463"/>
    </source>
</evidence>
<dbReference type="KEGG" id="soe:110796010"/>
<dbReference type="PANTHER" id="PTHR31348">
    <property type="entry name" value="EID1-LIKE F-BOX PROTEIN 2-RELATED"/>
    <property type="match status" value="1"/>
</dbReference>
<dbReference type="Gene3D" id="1.20.1280.50">
    <property type="match status" value="1"/>
</dbReference>
<name>A0A9R0K347_SPIOL</name>
<dbReference type="CDD" id="cd09917">
    <property type="entry name" value="F-box_SF"/>
    <property type="match status" value="1"/>
</dbReference>
<organism evidence="3 4">
    <name type="scientific">Spinacia oleracea</name>
    <name type="common">Spinach</name>
    <dbReference type="NCBI Taxonomy" id="3562"/>
    <lineage>
        <taxon>Eukaryota</taxon>
        <taxon>Viridiplantae</taxon>
        <taxon>Streptophyta</taxon>
        <taxon>Embryophyta</taxon>
        <taxon>Tracheophyta</taxon>
        <taxon>Spermatophyta</taxon>
        <taxon>Magnoliopsida</taxon>
        <taxon>eudicotyledons</taxon>
        <taxon>Gunneridae</taxon>
        <taxon>Pentapetalae</taxon>
        <taxon>Caryophyllales</taxon>
        <taxon>Chenopodiaceae</taxon>
        <taxon>Chenopodioideae</taxon>
        <taxon>Anserineae</taxon>
        <taxon>Spinacia</taxon>
    </lineage>
</organism>
<feature type="region of interest" description="Disordered" evidence="1">
    <location>
        <begin position="162"/>
        <end position="187"/>
    </location>
</feature>
<dbReference type="InterPro" id="IPR036047">
    <property type="entry name" value="F-box-like_dom_sf"/>
</dbReference>
<dbReference type="SUPFAM" id="SSF81383">
    <property type="entry name" value="F-box domain"/>
    <property type="match status" value="1"/>
</dbReference>
<dbReference type="Proteomes" id="UP000813463">
    <property type="component" value="Chromosome 6"/>
</dbReference>
<feature type="domain" description="F-box" evidence="2">
    <location>
        <begin position="59"/>
        <end position="92"/>
    </location>
</feature>
<dbReference type="OrthoDB" id="730977at2759"/>
<dbReference type="GO" id="GO:0005634">
    <property type="term" value="C:nucleus"/>
    <property type="evidence" value="ECO:0000318"/>
    <property type="project" value="GO_Central"/>
</dbReference>